<comment type="caution">
    <text evidence="2">The sequence shown here is derived from an EMBL/GenBank/DDBJ whole genome shotgun (WGS) entry which is preliminary data.</text>
</comment>
<organism evidence="2 3">
    <name type="scientific">Acetobacteroides hydrogenigenes</name>
    <dbReference type="NCBI Taxonomy" id="979970"/>
    <lineage>
        <taxon>Bacteria</taxon>
        <taxon>Pseudomonadati</taxon>
        <taxon>Bacteroidota</taxon>
        <taxon>Bacteroidia</taxon>
        <taxon>Bacteroidales</taxon>
        <taxon>Rikenellaceae</taxon>
        <taxon>Acetobacteroides</taxon>
    </lineage>
</organism>
<dbReference type="InterPro" id="IPR037523">
    <property type="entry name" value="VOC_core"/>
</dbReference>
<dbReference type="RefSeq" id="WP_131837711.1">
    <property type="nucleotide sequence ID" value="NZ_SLWB01000001.1"/>
</dbReference>
<evidence type="ECO:0000313" key="3">
    <source>
        <dbReference type="Proteomes" id="UP000294830"/>
    </source>
</evidence>
<proteinExistence type="predicted"/>
<evidence type="ECO:0000313" key="2">
    <source>
        <dbReference type="EMBL" id="TCN72923.1"/>
    </source>
</evidence>
<reference evidence="2 3" key="1">
    <citation type="submission" date="2019-03" db="EMBL/GenBank/DDBJ databases">
        <title>Genomic Encyclopedia of Archaeal and Bacterial Type Strains, Phase II (KMG-II): from individual species to whole genera.</title>
        <authorList>
            <person name="Goeker M."/>
        </authorList>
    </citation>
    <scope>NUCLEOTIDE SEQUENCE [LARGE SCALE GENOMIC DNA]</scope>
    <source>
        <strain evidence="2 3">RL-C</strain>
    </source>
</reference>
<dbReference type="AlphaFoldDB" id="A0A4R2EZ65"/>
<evidence type="ECO:0000259" key="1">
    <source>
        <dbReference type="PROSITE" id="PS51819"/>
    </source>
</evidence>
<dbReference type="Proteomes" id="UP000294830">
    <property type="component" value="Unassembled WGS sequence"/>
</dbReference>
<feature type="domain" description="VOC" evidence="1">
    <location>
        <begin position="6"/>
        <end position="123"/>
    </location>
</feature>
<protein>
    <submittedName>
        <fullName evidence="2">Putative enzyme related to lactoylglutathione lyase</fullName>
    </submittedName>
</protein>
<dbReference type="Pfam" id="PF00903">
    <property type="entry name" value="Glyoxalase"/>
    <property type="match status" value="1"/>
</dbReference>
<gene>
    <name evidence="2" type="ORF">CLV25_101141</name>
</gene>
<dbReference type="InterPro" id="IPR029068">
    <property type="entry name" value="Glyas_Bleomycin-R_OHBP_Dase"/>
</dbReference>
<dbReference type="SUPFAM" id="SSF54593">
    <property type="entry name" value="Glyoxalase/Bleomycin resistance protein/Dihydroxybiphenyl dioxygenase"/>
    <property type="match status" value="1"/>
</dbReference>
<dbReference type="GO" id="GO:0016829">
    <property type="term" value="F:lyase activity"/>
    <property type="evidence" value="ECO:0007669"/>
    <property type="project" value="UniProtKB-KW"/>
</dbReference>
<dbReference type="CDD" id="cd06587">
    <property type="entry name" value="VOC"/>
    <property type="match status" value="1"/>
</dbReference>
<dbReference type="Gene3D" id="3.10.180.10">
    <property type="entry name" value="2,3-Dihydroxybiphenyl 1,2-Dioxygenase, domain 1"/>
    <property type="match status" value="1"/>
</dbReference>
<dbReference type="InterPro" id="IPR004360">
    <property type="entry name" value="Glyas_Fos-R_dOase_dom"/>
</dbReference>
<dbReference type="OrthoDB" id="9794935at2"/>
<sequence length="137" mass="15809">MRRVTGIGGIFFKCKDPQTMRAWYRAHLGLDTDDYGTNFEWRQGRNPSLKGFTQWSPFASDTSYFDPSASHFMVSYRVENVEELVALLVDEGVIVLDSVETFEYGKFVHILDVEGNKVELWEPNDDEYDKLVVGRTL</sequence>
<dbReference type="EMBL" id="SLWB01000001">
    <property type="protein sequence ID" value="TCN72923.1"/>
    <property type="molecule type" value="Genomic_DNA"/>
</dbReference>
<dbReference type="PROSITE" id="PS51819">
    <property type="entry name" value="VOC"/>
    <property type="match status" value="1"/>
</dbReference>
<keyword evidence="2" id="KW-0456">Lyase</keyword>
<keyword evidence="3" id="KW-1185">Reference proteome</keyword>
<name>A0A4R2EZ65_9BACT</name>
<accession>A0A4R2EZ65</accession>